<dbReference type="SUPFAM" id="SSF49899">
    <property type="entry name" value="Concanavalin A-like lectins/glucanases"/>
    <property type="match status" value="1"/>
</dbReference>
<accession>A0A545TE50</accession>
<gene>
    <name evidence="2" type="ORF">FLL45_11315</name>
</gene>
<feature type="compositionally biased region" description="Pro residues" evidence="1">
    <location>
        <begin position="49"/>
        <end position="63"/>
    </location>
</feature>
<dbReference type="AlphaFoldDB" id="A0A545TE50"/>
<evidence type="ECO:0000256" key="1">
    <source>
        <dbReference type="SAM" id="MobiDB-lite"/>
    </source>
</evidence>
<name>A0A545TE50_9GAMM</name>
<dbReference type="RefSeq" id="WP_142942111.1">
    <property type="nucleotide sequence ID" value="NZ_VIKR01000002.1"/>
</dbReference>
<feature type="region of interest" description="Disordered" evidence="1">
    <location>
        <begin position="42"/>
        <end position="67"/>
    </location>
</feature>
<keyword evidence="3" id="KW-1185">Reference proteome</keyword>
<dbReference type="Proteomes" id="UP000317839">
    <property type="component" value="Unassembled WGS sequence"/>
</dbReference>
<organism evidence="2 3">
    <name type="scientific">Aliikangiella marina</name>
    <dbReference type="NCBI Taxonomy" id="1712262"/>
    <lineage>
        <taxon>Bacteria</taxon>
        <taxon>Pseudomonadati</taxon>
        <taxon>Pseudomonadota</taxon>
        <taxon>Gammaproteobacteria</taxon>
        <taxon>Oceanospirillales</taxon>
        <taxon>Pleioneaceae</taxon>
        <taxon>Aliikangiella</taxon>
    </lineage>
</organism>
<proteinExistence type="predicted"/>
<dbReference type="InterPro" id="IPR013320">
    <property type="entry name" value="ConA-like_dom_sf"/>
</dbReference>
<comment type="caution">
    <text evidence="2">The sequence shown here is derived from an EMBL/GenBank/DDBJ whole genome shotgun (WGS) entry which is preliminary data.</text>
</comment>
<dbReference type="Gene3D" id="2.60.120.200">
    <property type="match status" value="1"/>
</dbReference>
<reference evidence="2 3" key="1">
    <citation type="submission" date="2019-06" db="EMBL/GenBank/DDBJ databases">
        <title>Draft genome of Aliikangiella marina GYP-15.</title>
        <authorList>
            <person name="Wang G."/>
        </authorList>
    </citation>
    <scope>NUCLEOTIDE SEQUENCE [LARGE SCALE GENOMIC DNA]</scope>
    <source>
        <strain evidence="2 3">GYP-15</strain>
    </source>
</reference>
<evidence type="ECO:0000313" key="2">
    <source>
        <dbReference type="EMBL" id="TQV75497.1"/>
    </source>
</evidence>
<dbReference type="EMBL" id="VIKR01000002">
    <property type="protein sequence ID" value="TQV75497.1"/>
    <property type="molecule type" value="Genomic_DNA"/>
</dbReference>
<sequence>MNFNPEIFSLESLKKKLKHQLTPVMASAAIVITMTACSGGGAEVEENPVAPPPPSSNYSGPPPETDDVQSFKLNVWDNLSASNRCGECHGDGQAPEFVNLADINVAYAEANTIVDLQRPSESRMVTKVAGGHNCWLTSDAACADTITQYITAWAGSSATGGTTIELQAPPVRTPGDSKSFPEAPALFESTVYPLLTQYCAACHNENAANPIAPFFGNADIDSAYAAAKARINLDTPENSRFVERLRNEFHNCWTDCGAASTEMENAIVAFTDQIPLTQVDPALLTSNALYLTDGIVASGGGRFDTNIIALWNFKTGSGTTAFDTSGIEPAINLTISGSFNWVGGWGIQIVDGKAQGSTANSKKLHDLIKSTGEYSIEAWVAPANVTQEGPAGIVSYSAGTLARNFTLGQTLYNYEFLNRSSNTNENGDDSLSTPNADEIVQTALQHVVATFSPTEGRKIYVNGELVAEEQVENGDLNDWDDTYAFVLGNEVSSDRLWQGTFRMVAIHNRALTVEQVIQNFDVGVGEKFFMLFGISDLIGLEESYIMYEVSQWDSFGYLFDKPQFINLNGSELPSDIDIEKIRIAVNGKEVKNGQAYKNLRVLLNAADYDPALGQQISRLGTVIALEKGPTADEFFLTFEKINGAENIFVEPPAPTPAEPADLPARPEIGVRDFYEIHATMSKATGVSMANSEVAATYELVKQQLPTLTDIDFFTSAHQMGVTQLAIAYCSELVDDTSLRNSYFNGFNFSASASTAFDTAAERDQIIDPLLTNIMGDNLSTQPAVGDVKPELESLIGNLSNCGGSCASDRTEIVVKATCAAALGSAAMLVQ</sequence>
<protein>
    <submittedName>
        <fullName evidence="2">LamG domain-containing protein</fullName>
    </submittedName>
</protein>
<dbReference type="Pfam" id="PF13385">
    <property type="entry name" value="Laminin_G_3"/>
    <property type="match status" value="1"/>
</dbReference>
<dbReference type="OrthoDB" id="5748965at2"/>
<evidence type="ECO:0000313" key="3">
    <source>
        <dbReference type="Proteomes" id="UP000317839"/>
    </source>
</evidence>